<evidence type="ECO:0000259" key="1">
    <source>
        <dbReference type="Pfam" id="PF13334"/>
    </source>
</evidence>
<evidence type="ECO:0000313" key="3">
    <source>
        <dbReference type="Proteomes" id="UP001497480"/>
    </source>
</evidence>
<dbReference type="InterPro" id="IPR025298">
    <property type="entry name" value="DUF4094"/>
</dbReference>
<dbReference type="EMBL" id="CAXHTB010000003">
    <property type="protein sequence ID" value="CAL0303169.1"/>
    <property type="molecule type" value="Genomic_DNA"/>
</dbReference>
<dbReference type="Pfam" id="PF13334">
    <property type="entry name" value="DUF4094"/>
    <property type="match status" value="1"/>
</dbReference>
<feature type="domain" description="DUF4094" evidence="1">
    <location>
        <begin position="19"/>
        <end position="105"/>
    </location>
</feature>
<proteinExistence type="predicted"/>
<protein>
    <recommendedName>
        <fullName evidence="1">DUF4094 domain-containing protein</fullName>
    </recommendedName>
</protein>
<name>A0AAV1W167_LUPLU</name>
<keyword evidence="3" id="KW-1185">Reference proteome</keyword>
<dbReference type="AlphaFoldDB" id="A0AAV1W167"/>
<comment type="caution">
    <text evidence="2">The sequence shown here is derived from an EMBL/GenBank/DDBJ whole genome shotgun (WGS) entry which is preliminary data.</text>
</comment>
<sequence>MHIKSKGGASELSARSVIPRKWALLLCIGSFYAEMFFTNRMWSMPECKEISRTSSEVEKIKLNPEGCNLNLVVKTNTNYGRMDVSNSQNDIKKASKTTFTSELNLKFALVCC</sequence>
<organism evidence="2 3">
    <name type="scientific">Lupinus luteus</name>
    <name type="common">European yellow lupine</name>
    <dbReference type="NCBI Taxonomy" id="3873"/>
    <lineage>
        <taxon>Eukaryota</taxon>
        <taxon>Viridiplantae</taxon>
        <taxon>Streptophyta</taxon>
        <taxon>Embryophyta</taxon>
        <taxon>Tracheophyta</taxon>
        <taxon>Spermatophyta</taxon>
        <taxon>Magnoliopsida</taxon>
        <taxon>eudicotyledons</taxon>
        <taxon>Gunneridae</taxon>
        <taxon>Pentapetalae</taxon>
        <taxon>rosids</taxon>
        <taxon>fabids</taxon>
        <taxon>Fabales</taxon>
        <taxon>Fabaceae</taxon>
        <taxon>Papilionoideae</taxon>
        <taxon>50 kb inversion clade</taxon>
        <taxon>genistoids sensu lato</taxon>
        <taxon>core genistoids</taxon>
        <taxon>Genisteae</taxon>
        <taxon>Lupinus</taxon>
    </lineage>
</organism>
<reference evidence="2 3" key="1">
    <citation type="submission" date="2024-03" db="EMBL/GenBank/DDBJ databases">
        <authorList>
            <person name="Martinez-Hernandez J."/>
        </authorList>
    </citation>
    <scope>NUCLEOTIDE SEQUENCE [LARGE SCALE GENOMIC DNA]</scope>
</reference>
<evidence type="ECO:0000313" key="2">
    <source>
        <dbReference type="EMBL" id="CAL0303169.1"/>
    </source>
</evidence>
<dbReference type="Proteomes" id="UP001497480">
    <property type="component" value="Unassembled WGS sequence"/>
</dbReference>
<gene>
    <name evidence="2" type="ORF">LLUT_LOCUS4229</name>
</gene>
<accession>A0AAV1W167</accession>